<dbReference type="EMBL" id="BK015614">
    <property type="protein sequence ID" value="DAE15899.1"/>
    <property type="molecule type" value="Genomic_DNA"/>
</dbReference>
<organism evidence="1">
    <name type="scientific">Siphoviridae sp. ctfR912</name>
    <dbReference type="NCBI Taxonomy" id="2825596"/>
    <lineage>
        <taxon>Viruses</taxon>
        <taxon>Duplodnaviria</taxon>
        <taxon>Heunggongvirae</taxon>
        <taxon>Uroviricota</taxon>
        <taxon>Caudoviricetes</taxon>
    </lineage>
</organism>
<proteinExistence type="predicted"/>
<sequence length="106" mass="12866">MMTLQELYKQLKNLHLPVQYYMFQEGQAPALPYIIYYNPTEQHANADNNTHLVNKDVIIEVYSDFKDITLEEKMRELFHKNKLTYTFQETYLKDERMYMVAYQITL</sequence>
<evidence type="ECO:0000313" key="1">
    <source>
        <dbReference type="EMBL" id="DAE15899.1"/>
    </source>
</evidence>
<protein>
    <submittedName>
        <fullName evidence="1">Tail completion protein</fullName>
    </submittedName>
</protein>
<reference evidence="1" key="1">
    <citation type="journal article" date="2021" name="Proc. Natl. Acad. Sci. U.S.A.">
        <title>A Catalog of Tens of Thousands of Viruses from Human Metagenomes Reveals Hidden Associations with Chronic Diseases.</title>
        <authorList>
            <person name="Tisza M.J."/>
            <person name="Buck C.B."/>
        </authorList>
    </citation>
    <scope>NUCLEOTIDE SEQUENCE</scope>
    <source>
        <strain evidence="1">CtfR912</strain>
    </source>
</reference>
<name>A0A8S5QAP7_9CAUD</name>
<accession>A0A8S5QAP7</accession>